<evidence type="ECO:0008006" key="3">
    <source>
        <dbReference type="Google" id="ProtNLM"/>
    </source>
</evidence>
<reference evidence="1 2" key="1">
    <citation type="submission" date="2017-11" db="EMBL/GenBank/DDBJ databases">
        <title>Molecular characterization of Burkholderia pseudomallei and closely related isolates from Vietnam.</title>
        <authorList>
            <person name="Ustinov D.V."/>
            <person name="Antonov A.S."/>
            <person name="Avdusheva E.F."/>
            <person name="Shpak I.M."/>
            <person name="Zakharova I.B."/>
            <person name="Thi L.A."/>
            <person name="Teteryatnikova N."/>
            <person name="Lopasteyskaya Y.A."/>
            <person name="Kuzyutina J.A."/>
            <person name="Ngo T.N."/>
            <person name="Victorov D.V."/>
        </authorList>
    </citation>
    <scope>NUCLEOTIDE SEQUENCE [LARGE SCALE GENOMIC DNA]</scope>
    <source>
        <strain evidence="1 2">V1512</strain>
    </source>
</reference>
<dbReference type="Proteomes" id="UP000231878">
    <property type="component" value="Unassembled WGS sequence"/>
</dbReference>
<protein>
    <recommendedName>
        <fullName evidence="3">Bacteriophage protein</fullName>
    </recommendedName>
</protein>
<proteinExistence type="predicted"/>
<organism evidence="1 2">
    <name type="scientific">Burkholderia pseudomallei</name>
    <name type="common">Pseudomonas pseudomallei</name>
    <dbReference type="NCBI Taxonomy" id="28450"/>
    <lineage>
        <taxon>Bacteria</taxon>
        <taxon>Pseudomonadati</taxon>
        <taxon>Pseudomonadota</taxon>
        <taxon>Betaproteobacteria</taxon>
        <taxon>Burkholderiales</taxon>
        <taxon>Burkholderiaceae</taxon>
        <taxon>Burkholderia</taxon>
        <taxon>pseudomallei group</taxon>
    </lineage>
</organism>
<name>A0AAX0UDT6_BURPE</name>
<gene>
    <name evidence="1" type="ORF">CWD88_09665</name>
</gene>
<comment type="caution">
    <text evidence="1">The sequence shown here is derived from an EMBL/GenBank/DDBJ whole genome shotgun (WGS) entry which is preliminary data.</text>
</comment>
<evidence type="ECO:0000313" key="1">
    <source>
        <dbReference type="EMBL" id="PJO66488.1"/>
    </source>
</evidence>
<evidence type="ECO:0000313" key="2">
    <source>
        <dbReference type="Proteomes" id="UP000231878"/>
    </source>
</evidence>
<dbReference type="AlphaFoldDB" id="A0AAX0UDT6"/>
<accession>A0AAX0UDT6</accession>
<sequence>MAYTEAHIMAISNFTITLADGLAKRAGAELRAAADALLRANAQLVIVKKAIEAGDLDGFCALSLVDTALELTGTYAERVDGEADFFAAMAEVCHG</sequence>
<dbReference type="EMBL" id="PHRB01000007">
    <property type="protein sequence ID" value="PJO66488.1"/>
    <property type="molecule type" value="Genomic_DNA"/>
</dbReference>